<dbReference type="Gene3D" id="3.90.1150.10">
    <property type="entry name" value="Aspartate Aminotransferase, domain 1"/>
    <property type="match status" value="1"/>
</dbReference>
<dbReference type="InterPro" id="IPR016454">
    <property type="entry name" value="Cysteine_dSase"/>
</dbReference>
<dbReference type="AlphaFoldDB" id="A0A1M5Z5K5"/>
<dbReference type="GO" id="GO:0046872">
    <property type="term" value="F:metal ion binding"/>
    <property type="evidence" value="ECO:0007669"/>
    <property type="project" value="UniProtKB-KW"/>
</dbReference>
<evidence type="ECO:0000256" key="3">
    <source>
        <dbReference type="ARBA" id="ARBA00022723"/>
    </source>
</evidence>
<dbReference type="GO" id="GO:0031071">
    <property type="term" value="F:cysteine desulfurase activity"/>
    <property type="evidence" value="ECO:0007669"/>
    <property type="project" value="UniProtKB-ARBA"/>
</dbReference>
<keyword evidence="5" id="KW-0408">Iron</keyword>
<dbReference type="PIRSF" id="PIRSF005572">
    <property type="entry name" value="NifS"/>
    <property type="match status" value="1"/>
</dbReference>
<proteinExistence type="inferred from homology"/>
<keyword evidence="9" id="KW-1185">Reference proteome</keyword>
<dbReference type="Gene3D" id="1.10.260.50">
    <property type="match status" value="1"/>
</dbReference>
<dbReference type="PANTHER" id="PTHR11601:SF50">
    <property type="entry name" value="CYSTEINE DESULFURASE ISCS 2-RELATED"/>
    <property type="match status" value="1"/>
</dbReference>
<evidence type="ECO:0000256" key="2">
    <source>
        <dbReference type="ARBA" id="ARBA00006490"/>
    </source>
</evidence>
<dbReference type="OrthoDB" id="9808002at2"/>
<protein>
    <submittedName>
        <fullName evidence="8">Cysteine desulfurase</fullName>
    </submittedName>
</protein>
<dbReference type="NCBIfam" id="NF002806">
    <property type="entry name" value="PRK02948.1"/>
    <property type="match status" value="1"/>
</dbReference>
<evidence type="ECO:0000256" key="6">
    <source>
        <dbReference type="ARBA" id="ARBA00023014"/>
    </source>
</evidence>
<dbReference type="RefSeq" id="WP_072745364.1">
    <property type="nucleotide sequence ID" value="NZ_FQXR01000021.1"/>
</dbReference>
<dbReference type="InterPro" id="IPR015422">
    <property type="entry name" value="PyrdxlP-dep_Trfase_small"/>
</dbReference>
<dbReference type="InterPro" id="IPR015421">
    <property type="entry name" value="PyrdxlP-dep_Trfase_major"/>
</dbReference>
<evidence type="ECO:0000259" key="7">
    <source>
        <dbReference type="Pfam" id="PF00266"/>
    </source>
</evidence>
<comment type="cofactor">
    <cofactor evidence="1">
        <name>pyridoxal 5'-phosphate</name>
        <dbReference type="ChEBI" id="CHEBI:597326"/>
    </cofactor>
</comment>
<dbReference type="GO" id="GO:0051536">
    <property type="term" value="F:iron-sulfur cluster binding"/>
    <property type="evidence" value="ECO:0007669"/>
    <property type="project" value="UniProtKB-KW"/>
</dbReference>
<dbReference type="PANTHER" id="PTHR11601">
    <property type="entry name" value="CYSTEINE DESULFURYLASE FAMILY MEMBER"/>
    <property type="match status" value="1"/>
</dbReference>
<dbReference type="Pfam" id="PF00266">
    <property type="entry name" value="Aminotran_5"/>
    <property type="match status" value="1"/>
</dbReference>
<dbReference type="InterPro" id="IPR015424">
    <property type="entry name" value="PyrdxlP-dep_Trfase"/>
</dbReference>
<dbReference type="InterPro" id="IPR000192">
    <property type="entry name" value="Aminotrans_V_dom"/>
</dbReference>
<sequence>MEVYLDNCATTKPREEVIDEINYMLRTCYGNPSSLHRLGLNAEKKLNEARETIANFLNVRKDEIYFTSGGTESNNLAIQGIVEKNSRKGHHIITTKIEHPSILNVFKYYENNGYHVTYLDVDKYGFIDLKQFRNSLDDSTILVSVMLVNNEIGTIEPVWHIREILKEKKSNALLHIDGIQAFGKIPLYLKKWEVDTFSFSGHKVHGPKGAGGLYIRKGVNLDPIVFGGNQERGMRSGTENTLGIVGMGCAVDIMNRNFHEEREKVNELKSYFVKNVSEQISDIKINSGIDDNFSPYIVNITFLGIRGEVLLHFLEDNGIYVSTGSACSSHGKGGSHVLNSIGLKNSEIEGAIRFSFSYQNTKEEIDYVVDILKKSVEDIRKVIMR</sequence>
<dbReference type="SUPFAM" id="SSF53383">
    <property type="entry name" value="PLP-dependent transferases"/>
    <property type="match status" value="1"/>
</dbReference>
<dbReference type="EMBL" id="FQXR01000021">
    <property type="protein sequence ID" value="SHI19490.1"/>
    <property type="molecule type" value="Genomic_DNA"/>
</dbReference>
<evidence type="ECO:0000256" key="1">
    <source>
        <dbReference type="ARBA" id="ARBA00001933"/>
    </source>
</evidence>
<feature type="domain" description="Aminotransferase class V" evidence="7">
    <location>
        <begin position="3"/>
        <end position="368"/>
    </location>
</feature>
<comment type="similarity">
    <text evidence="2">Belongs to the class-V pyridoxal-phosphate-dependent aminotransferase family. NifS/IscS subfamily.</text>
</comment>
<name>A0A1M5Z5K5_9FIRM</name>
<keyword evidence="3" id="KW-0479">Metal-binding</keyword>
<reference evidence="8 9" key="1">
    <citation type="submission" date="2016-11" db="EMBL/GenBank/DDBJ databases">
        <authorList>
            <person name="Jaros S."/>
            <person name="Januszkiewicz K."/>
            <person name="Wedrychowicz H."/>
        </authorList>
    </citation>
    <scope>NUCLEOTIDE SEQUENCE [LARGE SCALE GENOMIC DNA]</scope>
    <source>
        <strain evidence="8 9">DSM 13106</strain>
    </source>
</reference>
<evidence type="ECO:0000313" key="9">
    <source>
        <dbReference type="Proteomes" id="UP000184389"/>
    </source>
</evidence>
<keyword evidence="4" id="KW-0663">Pyridoxal phosphate</keyword>
<evidence type="ECO:0000256" key="4">
    <source>
        <dbReference type="ARBA" id="ARBA00022898"/>
    </source>
</evidence>
<gene>
    <name evidence="8" type="ORF">SAMN02745180_02762</name>
</gene>
<dbReference type="STRING" id="1123281.SAMN02745180_02762"/>
<dbReference type="Proteomes" id="UP000184389">
    <property type="component" value="Unassembled WGS sequence"/>
</dbReference>
<keyword evidence="6" id="KW-0411">Iron-sulfur</keyword>
<evidence type="ECO:0000256" key="5">
    <source>
        <dbReference type="ARBA" id="ARBA00023004"/>
    </source>
</evidence>
<evidence type="ECO:0000313" key="8">
    <source>
        <dbReference type="EMBL" id="SHI19490.1"/>
    </source>
</evidence>
<dbReference type="Gene3D" id="3.40.640.10">
    <property type="entry name" value="Type I PLP-dependent aspartate aminotransferase-like (Major domain)"/>
    <property type="match status" value="1"/>
</dbReference>
<accession>A0A1M5Z5K5</accession>
<organism evidence="8 9">
    <name type="scientific">Sporanaerobacter acetigenes DSM 13106</name>
    <dbReference type="NCBI Taxonomy" id="1123281"/>
    <lineage>
        <taxon>Bacteria</taxon>
        <taxon>Bacillati</taxon>
        <taxon>Bacillota</taxon>
        <taxon>Tissierellia</taxon>
        <taxon>Tissierellales</taxon>
        <taxon>Sporanaerobacteraceae</taxon>
        <taxon>Sporanaerobacter</taxon>
    </lineage>
</organism>
<dbReference type="FunFam" id="3.40.640.10:FF:000084">
    <property type="entry name" value="IscS-like cysteine desulfurase"/>
    <property type="match status" value="1"/>
</dbReference>